<organism evidence="2 3">
    <name type="scientific">Frondihabitans cladoniiphilus</name>
    <dbReference type="NCBI Taxonomy" id="715785"/>
    <lineage>
        <taxon>Bacteria</taxon>
        <taxon>Bacillati</taxon>
        <taxon>Actinomycetota</taxon>
        <taxon>Actinomycetes</taxon>
        <taxon>Micrococcales</taxon>
        <taxon>Microbacteriaceae</taxon>
        <taxon>Frondihabitans</taxon>
    </lineage>
</organism>
<evidence type="ECO:0000313" key="2">
    <source>
        <dbReference type="EMBL" id="GAA4677764.1"/>
    </source>
</evidence>
<evidence type="ECO:0000259" key="1">
    <source>
        <dbReference type="PROSITE" id="PS51186"/>
    </source>
</evidence>
<protein>
    <submittedName>
        <fullName evidence="2">GNAT family N-acetyltransferase</fullName>
    </submittedName>
</protein>
<dbReference type="Proteomes" id="UP001501295">
    <property type="component" value="Unassembled WGS sequence"/>
</dbReference>
<dbReference type="EMBL" id="BAABLM010000004">
    <property type="protein sequence ID" value="GAA4677764.1"/>
    <property type="molecule type" value="Genomic_DNA"/>
</dbReference>
<dbReference type="InterPro" id="IPR000182">
    <property type="entry name" value="GNAT_dom"/>
</dbReference>
<feature type="domain" description="N-acetyltransferase" evidence="1">
    <location>
        <begin position="8"/>
        <end position="150"/>
    </location>
</feature>
<dbReference type="PROSITE" id="PS51186">
    <property type="entry name" value="GNAT"/>
    <property type="match status" value="1"/>
</dbReference>
<dbReference type="SUPFAM" id="SSF55729">
    <property type="entry name" value="Acyl-CoA N-acyltransferases (Nat)"/>
    <property type="match status" value="1"/>
</dbReference>
<proteinExistence type="predicted"/>
<evidence type="ECO:0000313" key="3">
    <source>
        <dbReference type="Proteomes" id="UP001501295"/>
    </source>
</evidence>
<dbReference type="Pfam" id="PF13673">
    <property type="entry name" value="Acetyltransf_10"/>
    <property type="match status" value="1"/>
</dbReference>
<dbReference type="InterPro" id="IPR016181">
    <property type="entry name" value="Acyl_CoA_acyltransferase"/>
</dbReference>
<gene>
    <name evidence="2" type="ORF">GCM10025780_23270</name>
</gene>
<name>A0ABP8W153_9MICO</name>
<dbReference type="RefSeq" id="WP_345376048.1">
    <property type="nucleotide sequence ID" value="NZ_BAABLM010000004.1"/>
</dbReference>
<accession>A0ABP8W153</accession>
<reference evidence="3" key="1">
    <citation type="journal article" date="2019" name="Int. J. Syst. Evol. Microbiol.">
        <title>The Global Catalogue of Microorganisms (GCM) 10K type strain sequencing project: providing services to taxonomists for standard genome sequencing and annotation.</title>
        <authorList>
            <consortium name="The Broad Institute Genomics Platform"/>
            <consortium name="The Broad Institute Genome Sequencing Center for Infectious Disease"/>
            <person name="Wu L."/>
            <person name="Ma J."/>
        </authorList>
    </citation>
    <scope>NUCLEOTIDE SEQUENCE [LARGE SCALE GENOMIC DNA]</scope>
    <source>
        <strain evidence="3">JCM 18956</strain>
    </source>
</reference>
<keyword evidence="3" id="KW-1185">Reference proteome</keyword>
<comment type="caution">
    <text evidence="2">The sequence shown here is derived from an EMBL/GenBank/DDBJ whole genome shotgun (WGS) entry which is preliminary data.</text>
</comment>
<dbReference type="Gene3D" id="3.40.630.30">
    <property type="match status" value="1"/>
</dbReference>
<sequence length="150" mass="16931">MVVTHHESLTRELDPVVLYKILQLRVDVFVVEQECPYPELDGRDVEPRTRQFWTTDETGAVLATLRLLTEGDDDGDDRRIGRVATARDARGHGYAGVLLEQAVARASGHAIHLDAQSRLEPWYARYGFVRSGDDFLEDDILHVPMTRSAS</sequence>